<dbReference type="EMBL" id="MU006441">
    <property type="protein sequence ID" value="KAF2843995.1"/>
    <property type="molecule type" value="Genomic_DNA"/>
</dbReference>
<dbReference type="AlphaFoldDB" id="A0A6A7APJ0"/>
<reference evidence="1" key="1">
    <citation type="submission" date="2020-01" db="EMBL/GenBank/DDBJ databases">
        <authorList>
            <consortium name="DOE Joint Genome Institute"/>
            <person name="Haridas S."/>
            <person name="Albert R."/>
            <person name="Binder M."/>
            <person name="Bloem J."/>
            <person name="Labutti K."/>
            <person name="Salamov A."/>
            <person name="Andreopoulos B."/>
            <person name="Baker S.E."/>
            <person name="Barry K."/>
            <person name="Bills G."/>
            <person name="Bluhm B.H."/>
            <person name="Cannon C."/>
            <person name="Castanera R."/>
            <person name="Culley D.E."/>
            <person name="Daum C."/>
            <person name="Ezra D."/>
            <person name="Gonzalez J.B."/>
            <person name="Henrissat B."/>
            <person name="Kuo A."/>
            <person name="Liang C."/>
            <person name="Lipzen A."/>
            <person name="Lutzoni F."/>
            <person name="Magnuson J."/>
            <person name="Mondo S."/>
            <person name="Nolan M."/>
            <person name="Ohm R."/>
            <person name="Pangilinan J."/>
            <person name="Park H.-J."/>
            <person name="Ramirez L."/>
            <person name="Alfaro M."/>
            <person name="Sun H."/>
            <person name="Tritt A."/>
            <person name="Yoshinaga Y."/>
            <person name="Zwiers L.-H."/>
            <person name="Turgeon B.G."/>
            <person name="Goodwin S.B."/>
            <person name="Spatafora J.W."/>
            <person name="Crous P.W."/>
            <person name="Grigoriev I.V."/>
        </authorList>
    </citation>
    <scope>NUCLEOTIDE SEQUENCE</scope>
    <source>
        <strain evidence="1">IPT5</strain>
    </source>
</reference>
<accession>A0A6A7APJ0</accession>
<protein>
    <submittedName>
        <fullName evidence="1">Uncharacterized protein</fullName>
    </submittedName>
</protein>
<keyword evidence="2" id="KW-1185">Reference proteome</keyword>
<evidence type="ECO:0000313" key="1">
    <source>
        <dbReference type="EMBL" id="KAF2843995.1"/>
    </source>
</evidence>
<gene>
    <name evidence="1" type="ORF">T440DRAFT_67716</name>
</gene>
<organism evidence="1 2">
    <name type="scientific">Plenodomus tracheiphilus IPT5</name>
    <dbReference type="NCBI Taxonomy" id="1408161"/>
    <lineage>
        <taxon>Eukaryota</taxon>
        <taxon>Fungi</taxon>
        <taxon>Dikarya</taxon>
        <taxon>Ascomycota</taxon>
        <taxon>Pezizomycotina</taxon>
        <taxon>Dothideomycetes</taxon>
        <taxon>Pleosporomycetidae</taxon>
        <taxon>Pleosporales</taxon>
        <taxon>Pleosporineae</taxon>
        <taxon>Leptosphaeriaceae</taxon>
        <taxon>Plenodomus</taxon>
    </lineage>
</organism>
<name>A0A6A7APJ0_9PLEO</name>
<evidence type="ECO:0000313" key="2">
    <source>
        <dbReference type="Proteomes" id="UP000799423"/>
    </source>
</evidence>
<dbReference type="Proteomes" id="UP000799423">
    <property type="component" value="Unassembled WGS sequence"/>
</dbReference>
<sequence length="119" mass="13353">MSWEYYLTISRLLGCQSCQSRHSFISGEPSLLLSPGCVVVCQRVIKSLVLCKARAASTLPRVLRSSTITEEDVRQGQALQDRIYQRLGNPDLFALMDNDFEDLCKSSIFDLEDYGQGSL</sequence>
<proteinExistence type="predicted"/>